<evidence type="ECO:0000313" key="5">
    <source>
        <dbReference type="Proteomes" id="UP001472866"/>
    </source>
</evidence>
<evidence type="ECO:0000313" key="3">
    <source>
        <dbReference type="EMBL" id="CAE0194910.1"/>
    </source>
</evidence>
<feature type="transmembrane region" description="Helical" evidence="2">
    <location>
        <begin position="43"/>
        <end position="66"/>
    </location>
</feature>
<keyword evidence="2" id="KW-0812">Transmembrane</keyword>
<keyword evidence="5" id="KW-1185">Reference proteome</keyword>
<reference evidence="4 5" key="2">
    <citation type="submission" date="2024-03" db="EMBL/GenBank/DDBJ databases">
        <title>Complete genome sequence of the green alga Chloropicon roscoffensis RCC1871.</title>
        <authorList>
            <person name="Lemieux C."/>
            <person name="Pombert J.-F."/>
            <person name="Otis C."/>
            <person name="Turmel M."/>
        </authorList>
    </citation>
    <scope>NUCLEOTIDE SEQUENCE [LARGE SCALE GENOMIC DNA]</scope>
    <source>
        <strain evidence="4 5">RCC1871</strain>
    </source>
</reference>
<feature type="compositionally biased region" description="Polar residues" evidence="1">
    <location>
        <begin position="182"/>
        <end position="199"/>
    </location>
</feature>
<gene>
    <name evidence="3" type="ORF">CROS1456_LOCUS8001</name>
    <name evidence="4" type="ORF">HKI87_05g34430</name>
</gene>
<reference evidence="3" key="1">
    <citation type="submission" date="2021-01" db="EMBL/GenBank/DDBJ databases">
        <authorList>
            <person name="Corre E."/>
            <person name="Pelletier E."/>
            <person name="Niang G."/>
            <person name="Scheremetjew M."/>
            <person name="Finn R."/>
            <person name="Kale V."/>
            <person name="Holt S."/>
            <person name="Cochrane G."/>
            <person name="Meng A."/>
            <person name="Brown T."/>
            <person name="Cohen L."/>
        </authorList>
    </citation>
    <scope>NUCLEOTIDE SEQUENCE</scope>
    <source>
        <strain evidence="3">RCC1871</strain>
    </source>
</reference>
<sequence length="210" mass="22544">MSDLPEAEQDAVMRRSYTRSSEKEILVQLRNSLNPYEKIETRIMVVQAFTAVVAVVCLLGIAIVGYTKIKDIRVSVQTVAVETTEMANLTSAMGDQMVVMVKTMEPVLLLPNITLEMEQMSTSTGQLNDVICGSPLFAPQCPSELRGALAPGMSAGSQIISDEAEADSQNKTLPEVEEENAGSPSVTDESEADSQNKTLSDAGDEISGNP</sequence>
<name>A0A7S3CFF8_9CHLO</name>
<keyword evidence="2" id="KW-0472">Membrane</keyword>
<keyword evidence="2" id="KW-1133">Transmembrane helix</keyword>
<dbReference type="EMBL" id="CP151505">
    <property type="protein sequence ID" value="WZN61908.1"/>
    <property type="molecule type" value="Genomic_DNA"/>
</dbReference>
<proteinExistence type="predicted"/>
<protein>
    <submittedName>
        <fullName evidence="3">Uncharacterized protein</fullName>
    </submittedName>
</protein>
<organism evidence="3">
    <name type="scientific">Chloropicon roscoffensis</name>
    <dbReference type="NCBI Taxonomy" id="1461544"/>
    <lineage>
        <taxon>Eukaryota</taxon>
        <taxon>Viridiplantae</taxon>
        <taxon>Chlorophyta</taxon>
        <taxon>Chloropicophyceae</taxon>
        <taxon>Chloropicales</taxon>
        <taxon>Chloropicaceae</taxon>
        <taxon>Chloropicon</taxon>
    </lineage>
</organism>
<evidence type="ECO:0000256" key="1">
    <source>
        <dbReference type="SAM" id="MobiDB-lite"/>
    </source>
</evidence>
<evidence type="ECO:0000313" key="4">
    <source>
        <dbReference type="EMBL" id="WZN61908.1"/>
    </source>
</evidence>
<dbReference type="EMBL" id="HBHZ01010398">
    <property type="protein sequence ID" value="CAE0194910.1"/>
    <property type="molecule type" value="Transcribed_RNA"/>
</dbReference>
<dbReference type="Proteomes" id="UP001472866">
    <property type="component" value="Chromosome 05"/>
</dbReference>
<feature type="region of interest" description="Disordered" evidence="1">
    <location>
        <begin position="161"/>
        <end position="210"/>
    </location>
</feature>
<accession>A0A7S3CFF8</accession>
<dbReference type="AlphaFoldDB" id="A0A7S3CFF8"/>
<evidence type="ECO:0000256" key="2">
    <source>
        <dbReference type="SAM" id="Phobius"/>
    </source>
</evidence>